<dbReference type="InterPro" id="IPR000644">
    <property type="entry name" value="CBS_dom"/>
</dbReference>
<dbReference type="PROSITE" id="PS50887">
    <property type="entry name" value="GGDEF"/>
    <property type="match status" value="1"/>
</dbReference>
<dbReference type="SUPFAM" id="SSF54631">
    <property type="entry name" value="CBS-domain pair"/>
    <property type="match status" value="1"/>
</dbReference>
<sequence length="613" mass="67411">MRQSEQPALRPTRNPNGPTSHLDELHALVDERALEFAFQPIADVSHASVYGYEALMRGPAGSRLRSPDEILRAARAAGRLAELERIACLTAIDAFARQRLKGKLFLNLSAPLIEHFARDNGAELVGRAEAAGIAPVRLVLELTEHERVEDVDGLHAAMTTLCAAGITLALDDFGDGRSSLRLWVQLRPQIVKLDKFFVQGLDSDIRKVEVIRGVLRLAEVLGTPLVAEGIEDPVQLAVLRDLGCHYAQGYCLGRPAQFPEPGLLPAALAVLRSDKVSVLPASSPQPRFDHSVDRLRVAAPSVVPQTASSELMRLFIANPDLHAIGVVDRDRPVGLVNRRDFIEAYAQPYHRELYGKRPVAEFMNADPLCAERSAPLQSLVNVLAGEDQRYLQDGFIVTDEGRYAGVATGESLVRAVTELRIEAARHANPLTLLPGNIPVTEHIGRLLDARVPFAACYFDLNNFKPYNDLYGYWRGDEMIKLAAKLVLAHSDRKHDFVGHVGGDDFVVLFQSEDWAARCRAIVHEFNRDAHALFDTRELESGGFNSEDRRGFAAFFPLTTIAVGQVHVVSGQFRDAEDVASAAAEAKKIAKRSRTGIHLAPTAQVIPRLHVVRS</sequence>
<evidence type="ECO:0000256" key="1">
    <source>
        <dbReference type="PROSITE-ProRule" id="PRU00703"/>
    </source>
</evidence>
<dbReference type="InterPro" id="IPR043128">
    <property type="entry name" value="Rev_trsase/Diguanyl_cyclase"/>
</dbReference>
<dbReference type="Pfam" id="PF00563">
    <property type="entry name" value="EAL"/>
    <property type="match status" value="1"/>
</dbReference>
<dbReference type="Gene3D" id="3.30.70.270">
    <property type="match status" value="1"/>
</dbReference>
<dbReference type="GO" id="GO:0071111">
    <property type="term" value="F:cyclic-guanylate-specific phosphodiesterase activity"/>
    <property type="evidence" value="ECO:0007669"/>
    <property type="project" value="InterPro"/>
</dbReference>
<dbReference type="CDD" id="cd04598">
    <property type="entry name" value="CBS_pair_GGDEF_EAL"/>
    <property type="match status" value="1"/>
</dbReference>
<accession>Q5P060</accession>
<dbReference type="InterPro" id="IPR000160">
    <property type="entry name" value="GGDEF_dom"/>
</dbReference>
<dbReference type="HOGENOM" id="CLU_015702_2_1_4"/>
<dbReference type="PANTHER" id="PTHR33121">
    <property type="entry name" value="CYCLIC DI-GMP PHOSPHODIESTERASE PDEF"/>
    <property type="match status" value="1"/>
</dbReference>
<dbReference type="NCBIfam" id="TIGR00254">
    <property type="entry name" value="GGDEF"/>
    <property type="match status" value="1"/>
</dbReference>
<dbReference type="KEGG" id="eba:ebA5582"/>
<dbReference type="SMART" id="SM00052">
    <property type="entry name" value="EAL"/>
    <property type="match status" value="1"/>
</dbReference>
<keyword evidence="1" id="KW-0129">CBS domain</keyword>
<evidence type="ECO:0000259" key="5">
    <source>
        <dbReference type="PROSITE" id="PS51371"/>
    </source>
</evidence>
<evidence type="ECO:0000313" key="7">
    <source>
        <dbReference type="Proteomes" id="UP000006552"/>
    </source>
</evidence>
<gene>
    <name evidence="6" type="ORF">ebA5582</name>
</gene>
<dbReference type="SUPFAM" id="SSF141868">
    <property type="entry name" value="EAL domain-like"/>
    <property type="match status" value="1"/>
</dbReference>
<dbReference type="InterPro" id="IPR035919">
    <property type="entry name" value="EAL_sf"/>
</dbReference>
<dbReference type="InterPro" id="IPR029787">
    <property type="entry name" value="Nucleotide_cyclase"/>
</dbReference>
<proteinExistence type="predicted"/>
<organism evidence="6 7">
    <name type="scientific">Aromatoleum aromaticum (strain DSM 19018 / LMG 30748 / EbN1)</name>
    <name type="common">Azoarcus sp. (strain EbN1)</name>
    <dbReference type="NCBI Taxonomy" id="76114"/>
    <lineage>
        <taxon>Bacteria</taxon>
        <taxon>Pseudomonadati</taxon>
        <taxon>Pseudomonadota</taxon>
        <taxon>Betaproteobacteria</taxon>
        <taxon>Rhodocyclales</taxon>
        <taxon>Rhodocyclaceae</taxon>
        <taxon>Aromatoleum</taxon>
    </lineage>
</organism>
<keyword evidence="7" id="KW-1185">Reference proteome</keyword>
<dbReference type="Gene3D" id="3.10.580.10">
    <property type="entry name" value="CBS-domain"/>
    <property type="match status" value="1"/>
</dbReference>
<feature type="domain" description="CBS" evidence="5">
    <location>
        <begin position="292"/>
        <end position="352"/>
    </location>
</feature>
<evidence type="ECO:0000259" key="4">
    <source>
        <dbReference type="PROSITE" id="PS50887"/>
    </source>
</evidence>
<reference evidence="6 7" key="1">
    <citation type="journal article" date="2005" name="Arch. Microbiol.">
        <title>The genome sequence of an anaerobic aromatic-degrading denitrifying bacterium, strain EbN1.</title>
        <authorList>
            <person name="Rabus R."/>
            <person name="Kube M."/>
            <person name="Heider J."/>
            <person name="Beck A."/>
            <person name="Heitmann K."/>
            <person name="Widdel F."/>
            <person name="Reinhardt R."/>
        </authorList>
    </citation>
    <scope>NUCLEOTIDE SEQUENCE [LARGE SCALE GENOMIC DNA]</scope>
    <source>
        <strain evidence="6 7">EbN1</strain>
    </source>
</reference>
<feature type="domain" description="EAL" evidence="3">
    <location>
        <begin position="18"/>
        <end position="269"/>
    </location>
</feature>
<dbReference type="PANTHER" id="PTHR33121:SF76">
    <property type="entry name" value="SIGNALING PROTEIN"/>
    <property type="match status" value="1"/>
</dbReference>
<dbReference type="eggNOG" id="COG0517">
    <property type="taxonomic scope" value="Bacteria"/>
</dbReference>
<dbReference type="AlphaFoldDB" id="Q5P060"/>
<dbReference type="eggNOG" id="COG2199">
    <property type="taxonomic scope" value="Bacteria"/>
</dbReference>
<dbReference type="Pfam" id="PF00990">
    <property type="entry name" value="GGDEF"/>
    <property type="match status" value="1"/>
</dbReference>
<name>Q5P060_AROAE</name>
<dbReference type="OrthoDB" id="9813903at2"/>
<dbReference type="eggNOG" id="COG2200">
    <property type="taxonomic scope" value="Bacteria"/>
</dbReference>
<dbReference type="Gene3D" id="3.20.20.450">
    <property type="entry name" value="EAL domain"/>
    <property type="match status" value="1"/>
</dbReference>
<dbReference type="Proteomes" id="UP000006552">
    <property type="component" value="Chromosome"/>
</dbReference>
<dbReference type="STRING" id="76114.ebA5582"/>
<evidence type="ECO:0000313" key="6">
    <source>
        <dbReference type="EMBL" id="CAI09304.1"/>
    </source>
</evidence>
<evidence type="ECO:0000259" key="3">
    <source>
        <dbReference type="PROSITE" id="PS50883"/>
    </source>
</evidence>
<dbReference type="Pfam" id="PF00571">
    <property type="entry name" value="CBS"/>
    <property type="match status" value="1"/>
</dbReference>
<dbReference type="SUPFAM" id="SSF55073">
    <property type="entry name" value="Nucleotide cyclase"/>
    <property type="match status" value="1"/>
</dbReference>
<dbReference type="EMBL" id="CR555306">
    <property type="protein sequence ID" value="CAI09304.1"/>
    <property type="molecule type" value="Genomic_DNA"/>
</dbReference>
<feature type="region of interest" description="Disordered" evidence="2">
    <location>
        <begin position="1"/>
        <end position="20"/>
    </location>
</feature>
<dbReference type="SMART" id="SM00267">
    <property type="entry name" value="GGDEF"/>
    <property type="match status" value="1"/>
</dbReference>
<feature type="domain" description="GGDEF" evidence="4">
    <location>
        <begin position="451"/>
        <end position="604"/>
    </location>
</feature>
<dbReference type="PROSITE" id="PS51371">
    <property type="entry name" value="CBS"/>
    <property type="match status" value="1"/>
</dbReference>
<dbReference type="PROSITE" id="PS50883">
    <property type="entry name" value="EAL"/>
    <property type="match status" value="1"/>
</dbReference>
<dbReference type="InterPro" id="IPR050706">
    <property type="entry name" value="Cyclic-di-GMP_PDE-like"/>
</dbReference>
<protein>
    <submittedName>
        <fullName evidence="6">Uncharacterized protein</fullName>
    </submittedName>
</protein>
<evidence type="ECO:0000256" key="2">
    <source>
        <dbReference type="SAM" id="MobiDB-lite"/>
    </source>
</evidence>
<dbReference type="CDD" id="cd01948">
    <property type="entry name" value="EAL"/>
    <property type="match status" value="1"/>
</dbReference>
<dbReference type="InterPro" id="IPR046342">
    <property type="entry name" value="CBS_dom_sf"/>
</dbReference>
<dbReference type="InterPro" id="IPR001633">
    <property type="entry name" value="EAL_dom"/>
</dbReference>